<dbReference type="AlphaFoldDB" id="C6E7W2"/>
<dbReference type="GO" id="GO:0000160">
    <property type="term" value="P:phosphorelay signal transduction system"/>
    <property type="evidence" value="ECO:0007669"/>
    <property type="project" value="InterPro"/>
</dbReference>
<feature type="domain" description="Response regulatory" evidence="3">
    <location>
        <begin position="4"/>
        <end position="120"/>
    </location>
</feature>
<dbReference type="SMART" id="SM00448">
    <property type="entry name" value="REC"/>
    <property type="match status" value="1"/>
</dbReference>
<protein>
    <submittedName>
        <fullName evidence="4">Response regulator receiver modulated PilZ sensor protein</fullName>
    </submittedName>
</protein>
<dbReference type="OrthoDB" id="5387333at2"/>
<feature type="modified residue" description="4-aspartylphosphate" evidence="2">
    <location>
        <position position="53"/>
    </location>
</feature>
<dbReference type="Gene3D" id="2.40.10.220">
    <property type="entry name" value="predicted glycosyltransferase like domains"/>
    <property type="match status" value="1"/>
</dbReference>
<dbReference type="InterPro" id="IPR050595">
    <property type="entry name" value="Bact_response_regulator"/>
</dbReference>
<keyword evidence="1 2" id="KW-0597">Phosphoprotein</keyword>
<dbReference type="eggNOG" id="COG0745">
    <property type="taxonomic scope" value="Bacteria"/>
</dbReference>
<dbReference type="InterPro" id="IPR011006">
    <property type="entry name" value="CheY-like_superfamily"/>
</dbReference>
<dbReference type="Pfam" id="PF07238">
    <property type="entry name" value="PilZ"/>
    <property type="match status" value="1"/>
</dbReference>
<evidence type="ECO:0000256" key="2">
    <source>
        <dbReference type="PROSITE-ProRule" id="PRU00169"/>
    </source>
</evidence>
<sequence length="226" mass="24922">MNPTILLVDDLQMFLEIEKDFFKYAQVNLLTARDGIEALEVAKNRKPDLIFMDLQMPRMHGVQCCRAIRSDPELARIPVVIISSSSDAKDKEISLAAGCSYFLTKPAGRDRFLEIAREFIPGINRRDQRIPCDAGAVLNVDGQAMACSLHDLGKDGAFVVTDFPGQPGNVVSLTFTLPDGSVIDSPCKIVWTSDNMVFRPKGLGVKFALMPKEVRSALAKYLEGKS</sequence>
<evidence type="ECO:0000256" key="1">
    <source>
        <dbReference type="ARBA" id="ARBA00022553"/>
    </source>
</evidence>
<dbReference type="KEGG" id="gem:GM21_0058"/>
<dbReference type="Pfam" id="PF00072">
    <property type="entry name" value="Response_reg"/>
    <property type="match status" value="1"/>
</dbReference>
<dbReference type="SUPFAM" id="SSF141371">
    <property type="entry name" value="PilZ domain-like"/>
    <property type="match status" value="1"/>
</dbReference>
<dbReference type="STRING" id="443144.GM21_0058"/>
<evidence type="ECO:0000259" key="3">
    <source>
        <dbReference type="PROSITE" id="PS50110"/>
    </source>
</evidence>
<reference evidence="4" key="1">
    <citation type="submission" date="2009-07" db="EMBL/GenBank/DDBJ databases">
        <title>Complete sequence of Geobacter sp. M21.</title>
        <authorList>
            <consortium name="US DOE Joint Genome Institute"/>
            <person name="Lucas S."/>
            <person name="Copeland A."/>
            <person name="Lapidus A."/>
            <person name="Glavina del Rio T."/>
            <person name="Dalin E."/>
            <person name="Tice H."/>
            <person name="Bruce D."/>
            <person name="Goodwin L."/>
            <person name="Pitluck S."/>
            <person name="Saunders E."/>
            <person name="Brettin T."/>
            <person name="Detter J.C."/>
            <person name="Han C."/>
            <person name="Larimer F."/>
            <person name="Land M."/>
            <person name="Hauser L."/>
            <person name="Kyrpides N."/>
            <person name="Ovchinnikova G."/>
            <person name="Lovley D."/>
        </authorList>
    </citation>
    <scope>NUCLEOTIDE SEQUENCE [LARGE SCALE GENOMIC DNA]</scope>
    <source>
        <strain evidence="4">M21</strain>
    </source>
</reference>
<dbReference type="GO" id="GO:0035438">
    <property type="term" value="F:cyclic-di-GMP binding"/>
    <property type="evidence" value="ECO:0007669"/>
    <property type="project" value="InterPro"/>
</dbReference>
<evidence type="ECO:0000313" key="4">
    <source>
        <dbReference type="EMBL" id="ACT16145.1"/>
    </source>
</evidence>
<dbReference type="InterPro" id="IPR001789">
    <property type="entry name" value="Sig_transdc_resp-reg_receiver"/>
</dbReference>
<accession>C6E7W2</accession>
<dbReference type="PANTHER" id="PTHR44591:SF20">
    <property type="entry name" value="PROTEIN PILH"/>
    <property type="match status" value="1"/>
</dbReference>
<dbReference type="InterPro" id="IPR009875">
    <property type="entry name" value="PilZ_domain"/>
</dbReference>
<gene>
    <name evidence="4" type="ordered locus">GM21_0058</name>
</gene>
<dbReference type="SUPFAM" id="SSF52172">
    <property type="entry name" value="CheY-like"/>
    <property type="match status" value="1"/>
</dbReference>
<dbReference type="HOGENOM" id="CLU_101334_0_0_7"/>
<proteinExistence type="predicted"/>
<dbReference type="PROSITE" id="PS50110">
    <property type="entry name" value="RESPONSE_REGULATORY"/>
    <property type="match status" value="1"/>
</dbReference>
<dbReference type="EMBL" id="CP001661">
    <property type="protein sequence ID" value="ACT16145.1"/>
    <property type="molecule type" value="Genomic_DNA"/>
</dbReference>
<name>C6E7W2_GEOSM</name>
<organism evidence="4">
    <name type="scientific">Geobacter sp. (strain M21)</name>
    <dbReference type="NCBI Taxonomy" id="443144"/>
    <lineage>
        <taxon>Bacteria</taxon>
        <taxon>Pseudomonadati</taxon>
        <taxon>Thermodesulfobacteriota</taxon>
        <taxon>Desulfuromonadia</taxon>
        <taxon>Geobacterales</taxon>
        <taxon>Geobacteraceae</taxon>
        <taxon>Geobacter</taxon>
    </lineage>
</organism>
<dbReference type="PANTHER" id="PTHR44591">
    <property type="entry name" value="STRESS RESPONSE REGULATOR PROTEIN 1"/>
    <property type="match status" value="1"/>
</dbReference>
<dbReference type="Gene3D" id="3.40.50.2300">
    <property type="match status" value="1"/>
</dbReference>